<evidence type="ECO:0000313" key="2">
    <source>
        <dbReference type="Proteomes" id="UP001271890"/>
    </source>
</evidence>
<proteinExistence type="predicted"/>
<gene>
    <name evidence="1" type="ORF">FE392_19465</name>
</gene>
<accession>A0ABU4SF54</accession>
<organism evidence="1 2">
    <name type="scientific">Xenorhabdus santafensis</name>
    <dbReference type="NCBI Taxonomy" id="2582833"/>
    <lineage>
        <taxon>Bacteria</taxon>
        <taxon>Pseudomonadati</taxon>
        <taxon>Pseudomonadota</taxon>
        <taxon>Gammaproteobacteria</taxon>
        <taxon>Enterobacterales</taxon>
        <taxon>Morganellaceae</taxon>
        <taxon>Xenorhabdus</taxon>
    </lineage>
</organism>
<evidence type="ECO:0000313" key="1">
    <source>
        <dbReference type="EMBL" id="MDX7989437.1"/>
    </source>
</evidence>
<sequence>MKHWLLFFIPHFITEDVVFEERGDGYYPVCCAEDVQEGEYFPYVGTMRSIAFMNRGYTPRLIGELRKFTPQSK</sequence>
<dbReference type="Proteomes" id="UP001271890">
    <property type="component" value="Unassembled WGS sequence"/>
</dbReference>
<comment type="caution">
    <text evidence="1">The sequence shown here is derived from an EMBL/GenBank/DDBJ whole genome shotgun (WGS) entry which is preliminary data.</text>
</comment>
<keyword evidence="2" id="KW-1185">Reference proteome</keyword>
<dbReference type="RefSeq" id="WP_319931808.1">
    <property type="nucleotide sequence ID" value="NZ_VCDN01000166.1"/>
</dbReference>
<protein>
    <submittedName>
        <fullName evidence="1">Uncharacterized protein</fullName>
    </submittedName>
</protein>
<reference evidence="2" key="1">
    <citation type="journal article" date="2024" name="Toxins">
        <title>Genome Sequence Analysis of Native Xenorhabdus Strains Isolated from Entomopathogenic Nematodes in Argentina.</title>
        <authorList>
            <person name="Palma L."/>
            <person name="Frizzo L."/>
            <person name="Kaiser S."/>
            <person name="Berry C."/>
            <person name="Caballero P."/>
            <person name="Bode H.B."/>
            <person name="Del Valle E.E."/>
        </authorList>
    </citation>
    <scope>NUCLEOTIDE SEQUENCE [LARGE SCALE GENOMIC DNA]</scope>
    <source>
        <strain evidence="2">12</strain>
    </source>
</reference>
<dbReference type="EMBL" id="VCDN01000166">
    <property type="protein sequence ID" value="MDX7989437.1"/>
    <property type="molecule type" value="Genomic_DNA"/>
</dbReference>
<name>A0ABU4SF54_9GAMM</name>